<feature type="compositionally biased region" description="Polar residues" evidence="1">
    <location>
        <begin position="192"/>
        <end position="204"/>
    </location>
</feature>
<dbReference type="AlphaFoldDB" id="A0A067QFS1"/>
<evidence type="ECO:0000256" key="1">
    <source>
        <dbReference type="SAM" id="MobiDB-lite"/>
    </source>
</evidence>
<protein>
    <submittedName>
        <fullName evidence="2">Uncharacterized protein</fullName>
    </submittedName>
</protein>
<gene>
    <name evidence="2" type="ORF">JAAARDRAFT_509538</name>
</gene>
<feature type="region of interest" description="Disordered" evidence="1">
    <location>
        <begin position="192"/>
        <end position="214"/>
    </location>
</feature>
<dbReference type="Proteomes" id="UP000027265">
    <property type="component" value="Unassembled WGS sequence"/>
</dbReference>
<organism evidence="2 3">
    <name type="scientific">Jaapia argillacea MUCL 33604</name>
    <dbReference type="NCBI Taxonomy" id="933084"/>
    <lineage>
        <taxon>Eukaryota</taxon>
        <taxon>Fungi</taxon>
        <taxon>Dikarya</taxon>
        <taxon>Basidiomycota</taxon>
        <taxon>Agaricomycotina</taxon>
        <taxon>Agaricomycetes</taxon>
        <taxon>Agaricomycetidae</taxon>
        <taxon>Jaapiales</taxon>
        <taxon>Jaapiaceae</taxon>
        <taxon>Jaapia</taxon>
    </lineage>
</organism>
<proteinExistence type="predicted"/>
<sequence length="214" mass="23822">MSVEVEFMDYMFKSYLPANHVSLVDDLEDIFSPASPRPPQPPPEPRCSFSHNPLHDTESLWWVAISSLYLNGTGAETSVEEVDHRIRRANEIFPRVLGSRSRYQFFLAGLESDITTTLPPVFQAPAKALDRMGLRLKHLDSKAELPLPGGPIDNTVFPEGVVGLQKCFVKIKDHSVGIPLVWLGDVLRQLSPGRSGQERGNTGLRSVDEKESES</sequence>
<evidence type="ECO:0000313" key="2">
    <source>
        <dbReference type="EMBL" id="KDQ61421.1"/>
    </source>
</evidence>
<dbReference type="HOGENOM" id="CLU_1289085_0_0_1"/>
<evidence type="ECO:0000313" key="3">
    <source>
        <dbReference type="Proteomes" id="UP000027265"/>
    </source>
</evidence>
<keyword evidence="3" id="KW-1185">Reference proteome</keyword>
<dbReference type="OrthoDB" id="3271139at2759"/>
<name>A0A067QFS1_9AGAM</name>
<reference evidence="3" key="1">
    <citation type="journal article" date="2014" name="Proc. Natl. Acad. Sci. U.S.A.">
        <title>Extensive sampling of basidiomycete genomes demonstrates inadequacy of the white-rot/brown-rot paradigm for wood decay fungi.</title>
        <authorList>
            <person name="Riley R."/>
            <person name="Salamov A.A."/>
            <person name="Brown D.W."/>
            <person name="Nagy L.G."/>
            <person name="Floudas D."/>
            <person name="Held B.W."/>
            <person name="Levasseur A."/>
            <person name="Lombard V."/>
            <person name="Morin E."/>
            <person name="Otillar R."/>
            <person name="Lindquist E.A."/>
            <person name="Sun H."/>
            <person name="LaButti K.M."/>
            <person name="Schmutz J."/>
            <person name="Jabbour D."/>
            <person name="Luo H."/>
            <person name="Baker S.E."/>
            <person name="Pisabarro A.G."/>
            <person name="Walton J.D."/>
            <person name="Blanchette R.A."/>
            <person name="Henrissat B."/>
            <person name="Martin F."/>
            <person name="Cullen D."/>
            <person name="Hibbett D.S."/>
            <person name="Grigoriev I.V."/>
        </authorList>
    </citation>
    <scope>NUCLEOTIDE SEQUENCE [LARGE SCALE GENOMIC DNA]</scope>
    <source>
        <strain evidence="3">MUCL 33604</strain>
    </source>
</reference>
<dbReference type="EMBL" id="KL197712">
    <property type="protein sequence ID" value="KDQ61421.1"/>
    <property type="molecule type" value="Genomic_DNA"/>
</dbReference>
<feature type="region of interest" description="Disordered" evidence="1">
    <location>
        <begin position="31"/>
        <end position="50"/>
    </location>
</feature>
<feature type="compositionally biased region" description="Pro residues" evidence="1">
    <location>
        <begin position="35"/>
        <end position="45"/>
    </location>
</feature>
<dbReference type="InParanoid" id="A0A067QFS1"/>
<accession>A0A067QFS1</accession>